<name>A0A1G2IQZ9_9BACT</name>
<dbReference type="InterPro" id="IPR036291">
    <property type="entry name" value="NAD(P)-bd_dom_sf"/>
</dbReference>
<accession>A0A1G2IQZ9</accession>
<evidence type="ECO:0000313" key="1">
    <source>
        <dbReference type="EMBL" id="OGZ77143.1"/>
    </source>
</evidence>
<gene>
    <name evidence="1" type="ORF">A3G45_00540</name>
</gene>
<sequence>MPVDFDLVIHNDIFNVAGGKGEKLVKAAEIIKKELNSKSKIIIRGNRKGEVVKFVADISKAKMILGYKPNYFLKKGISLSIKWYAENYIATLKYGT</sequence>
<dbReference type="AlphaFoldDB" id="A0A1G2IQZ9"/>
<dbReference type="SUPFAM" id="SSF51735">
    <property type="entry name" value="NAD(P)-binding Rossmann-fold domains"/>
    <property type="match status" value="1"/>
</dbReference>
<evidence type="ECO:0000313" key="2">
    <source>
        <dbReference type="Proteomes" id="UP000178632"/>
    </source>
</evidence>
<protein>
    <recommendedName>
        <fullName evidence="3">NAD(P)-binding domain-containing protein</fullName>
    </recommendedName>
</protein>
<organism evidence="1 2">
    <name type="scientific">Candidatus Staskawiczbacteria bacterium RIFCSPLOWO2_12_FULL_37_15</name>
    <dbReference type="NCBI Taxonomy" id="1802218"/>
    <lineage>
        <taxon>Bacteria</taxon>
        <taxon>Candidatus Staskawicziibacteriota</taxon>
    </lineage>
</organism>
<dbReference type="EMBL" id="MHPE01000015">
    <property type="protein sequence ID" value="OGZ77143.1"/>
    <property type="molecule type" value="Genomic_DNA"/>
</dbReference>
<evidence type="ECO:0008006" key="3">
    <source>
        <dbReference type="Google" id="ProtNLM"/>
    </source>
</evidence>
<reference evidence="1 2" key="1">
    <citation type="journal article" date="2016" name="Nat. Commun.">
        <title>Thousands of microbial genomes shed light on interconnected biogeochemical processes in an aquifer system.</title>
        <authorList>
            <person name="Anantharaman K."/>
            <person name="Brown C.T."/>
            <person name="Hug L.A."/>
            <person name="Sharon I."/>
            <person name="Castelle C.J."/>
            <person name="Probst A.J."/>
            <person name="Thomas B.C."/>
            <person name="Singh A."/>
            <person name="Wilkins M.J."/>
            <person name="Karaoz U."/>
            <person name="Brodie E.L."/>
            <person name="Williams K.H."/>
            <person name="Hubbard S.S."/>
            <person name="Banfield J.F."/>
        </authorList>
    </citation>
    <scope>NUCLEOTIDE SEQUENCE [LARGE SCALE GENOMIC DNA]</scope>
</reference>
<dbReference type="Proteomes" id="UP000178632">
    <property type="component" value="Unassembled WGS sequence"/>
</dbReference>
<dbReference type="Gene3D" id="3.90.25.10">
    <property type="entry name" value="UDP-galactose 4-epimerase, domain 1"/>
    <property type="match status" value="1"/>
</dbReference>
<proteinExistence type="predicted"/>
<comment type="caution">
    <text evidence="1">The sequence shown here is derived from an EMBL/GenBank/DDBJ whole genome shotgun (WGS) entry which is preliminary data.</text>
</comment>